<dbReference type="Pfam" id="PF13844">
    <property type="entry name" value="Glyco_transf_41"/>
    <property type="match status" value="2"/>
</dbReference>
<comment type="similarity">
    <text evidence="2">Belongs to the glycosyltransferase 41 family. O-GlcNAc transferase subfamily.</text>
</comment>
<comment type="caution">
    <text evidence="10">The sequence shown here is derived from an EMBL/GenBank/DDBJ whole genome shotgun (WGS) entry which is preliminary data.</text>
</comment>
<dbReference type="PANTHER" id="PTHR44998:SF1">
    <property type="entry name" value="UDP-N-ACETYLGLUCOSAMINE--PEPTIDE N-ACETYLGLUCOSAMINYLTRANSFERASE 110 KDA SUBUNIT"/>
    <property type="match status" value="1"/>
</dbReference>
<protein>
    <recommendedName>
        <fullName evidence="3">protein O-GlcNAc transferase</fullName>
        <ecNumber evidence="3">2.4.1.255</ecNumber>
    </recommendedName>
</protein>
<feature type="domain" description="O-GlcNAc transferase C-terminal" evidence="9">
    <location>
        <begin position="410"/>
        <end position="593"/>
    </location>
</feature>
<dbReference type="SUPFAM" id="SSF48452">
    <property type="entry name" value="TPR-like"/>
    <property type="match status" value="1"/>
</dbReference>
<evidence type="ECO:0000256" key="5">
    <source>
        <dbReference type="ARBA" id="ARBA00022679"/>
    </source>
</evidence>
<feature type="repeat" description="TPR" evidence="8">
    <location>
        <begin position="59"/>
        <end position="92"/>
    </location>
</feature>
<keyword evidence="7 8" id="KW-0802">TPR repeat</keyword>
<evidence type="ECO:0000256" key="7">
    <source>
        <dbReference type="ARBA" id="ARBA00022803"/>
    </source>
</evidence>
<keyword evidence="11" id="KW-1185">Reference proteome</keyword>
<name>A0A916V111_9BURK</name>
<keyword evidence="5 10" id="KW-0808">Transferase</keyword>
<dbReference type="PROSITE" id="PS50005">
    <property type="entry name" value="TPR"/>
    <property type="match status" value="2"/>
</dbReference>
<evidence type="ECO:0000256" key="8">
    <source>
        <dbReference type="PROSITE-ProRule" id="PRU00339"/>
    </source>
</evidence>
<dbReference type="SMART" id="SM00028">
    <property type="entry name" value="TPR"/>
    <property type="match status" value="2"/>
</dbReference>
<proteinExistence type="inferred from homology"/>
<evidence type="ECO:0000259" key="9">
    <source>
        <dbReference type="Pfam" id="PF13844"/>
    </source>
</evidence>
<sequence>MSNSEQTNYDELLALALQGKLELLKVIPMAEQLIRTQQQAKAIDLYRAWLKHPERALEHAAYFNLGVLLGEVGSSSEAVAAFRQAAHLKPDFFQAQYNVGVHLERQGHFQETIKQWRASLAEPALKDAQNNGIHIMLLNGMGRLLDKFKEYDEAEDVLRRSLELNQEQPAALYHWIHLRQKQCKWPSLRKLPGISVENMWQAASPLALLGLTDDPARLLETARNYVSKNVIDVPRMMPFGRLYPEHKKLKIGFLSGDFCLHALSLLTVRFFELLDRNKYEVIGFGWSNRDGTPFQHRVFSSFDKYYDIAGTSDEKAAELIQKQEIDILFDLQGLTAGTRPNIVARGPAPIQIAYLGYPGTSALPYVDYVIGDEYIYPPELAQHFTEKPLYMPDCYQVSDDQREYSSEKKKAHYGLPEDKFVFCAFNNNYKIIPEVFESWMRILRRVPDSVLWLLKDNQWSEQNMRNAAQAHGIDPDRLFFAGRVSPTDYLSRFCSADLFLDTFPYNAGTTANDAVWVGLPLVTLSGRSYTSRMAGSILRSVGLESLIADTHAEYEDKAVAFALSPQQQAQSSDILKAAKQNSAALNTHKFVADFDAVITRLLAELKQTA</sequence>
<feature type="repeat" description="TPR" evidence="8">
    <location>
        <begin position="135"/>
        <end position="168"/>
    </location>
</feature>
<reference evidence="10" key="1">
    <citation type="journal article" date="2014" name="Int. J. Syst. Evol. Microbiol.">
        <title>Complete genome sequence of Corynebacterium casei LMG S-19264T (=DSM 44701T), isolated from a smear-ripened cheese.</title>
        <authorList>
            <consortium name="US DOE Joint Genome Institute (JGI-PGF)"/>
            <person name="Walter F."/>
            <person name="Albersmeier A."/>
            <person name="Kalinowski J."/>
            <person name="Ruckert C."/>
        </authorList>
    </citation>
    <scope>NUCLEOTIDE SEQUENCE</scope>
    <source>
        <strain evidence="10">CGMCC 1.10998</strain>
    </source>
</reference>
<evidence type="ECO:0000313" key="11">
    <source>
        <dbReference type="Proteomes" id="UP000637423"/>
    </source>
</evidence>
<dbReference type="Gene3D" id="3.40.50.11380">
    <property type="match status" value="1"/>
</dbReference>
<dbReference type="SUPFAM" id="SSF53756">
    <property type="entry name" value="UDP-Glycosyltransferase/glycogen phosphorylase"/>
    <property type="match status" value="1"/>
</dbReference>
<evidence type="ECO:0000256" key="1">
    <source>
        <dbReference type="ARBA" id="ARBA00004922"/>
    </source>
</evidence>
<dbReference type="Proteomes" id="UP000637423">
    <property type="component" value="Unassembled WGS sequence"/>
</dbReference>
<dbReference type="AlphaFoldDB" id="A0A916V111"/>
<accession>A0A916V111</accession>
<dbReference type="Gene3D" id="3.40.50.2000">
    <property type="entry name" value="Glycogen Phosphorylase B"/>
    <property type="match status" value="1"/>
</dbReference>
<evidence type="ECO:0000256" key="4">
    <source>
        <dbReference type="ARBA" id="ARBA00022676"/>
    </source>
</evidence>
<dbReference type="EC" id="2.4.1.255" evidence="3"/>
<keyword evidence="6" id="KW-0677">Repeat</keyword>
<dbReference type="EMBL" id="BMED01000008">
    <property type="protein sequence ID" value="GGC99894.1"/>
    <property type="molecule type" value="Genomic_DNA"/>
</dbReference>
<dbReference type="Gene3D" id="1.25.40.10">
    <property type="entry name" value="Tetratricopeptide repeat domain"/>
    <property type="match status" value="2"/>
</dbReference>
<comment type="pathway">
    <text evidence="1">Protein modification; protein glycosylation.</text>
</comment>
<dbReference type="InterPro" id="IPR011990">
    <property type="entry name" value="TPR-like_helical_dom_sf"/>
</dbReference>
<evidence type="ECO:0000313" key="10">
    <source>
        <dbReference type="EMBL" id="GGC99894.1"/>
    </source>
</evidence>
<dbReference type="PANTHER" id="PTHR44998">
    <property type="match status" value="1"/>
</dbReference>
<organism evidence="10 11">
    <name type="scientific">Undibacterium terreum</name>
    <dbReference type="NCBI Taxonomy" id="1224302"/>
    <lineage>
        <taxon>Bacteria</taxon>
        <taxon>Pseudomonadati</taxon>
        <taxon>Pseudomonadota</taxon>
        <taxon>Betaproteobacteria</taxon>
        <taxon>Burkholderiales</taxon>
        <taxon>Oxalobacteraceae</taxon>
        <taxon>Undibacterium</taxon>
    </lineage>
</organism>
<dbReference type="RefSeq" id="WP_188569296.1">
    <property type="nucleotide sequence ID" value="NZ_BMED01000008.1"/>
</dbReference>
<dbReference type="InterPro" id="IPR029489">
    <property type="entry name" value="OGT/SEC/SPY_C"/>
</dbReference>
<reference evidence="10" key="2">
    <citation type="submission" date="2020-09" db="EMBL/GenBank/DDBJ databases">
        <authorList>
            <person name="Sun Q."/>
            <person name="Zhou Y."/>
        </authorList>
    </citation>
    <scope>NUCLEOTIDE SEQUENCE</scope>
    <source>
        <strain evidence="10">CGMCC 1.10998</strain>
    </source>
</reference>
<gene>
    <name evidence="10" type="ORF">GCM10011396_54270</name>
</gene>
<evidence type="ECO:0000256" key="3">
    <source>
        <dbReference type="ARBA" id="ARBA00011970"/>
    </source>
</evidence>
<dbReference type="Pfam" id="PF13181">
    <property type="entry name" value="TPR_8"/>
    <property type="match status" value="2"/>
</dbReference>
<evidence type="ECO:0000256" key="2">
    <source>
        <dbReference type="ARBA" id="ARBA00005386"/>
    </source>
</evidence>
<evidence type="ECO:0000256" key="6">
    <source>
        <dbReference type="ARBA" id="ARBA00022737"/>
    </source>
</evidence>
<feature type="domain" description="O-GlcNAc transferase C-terminal" evidence="9">
    <location>
        <begin position="244"/>
        <end position="407"/>
    </location>
</feature>
<dbReference type="InterPro" id="IPR019734">
    <property type="entry name" value="TPR_rpt"/>
</dbReference>
<keyword evidence="4" id="KW-0328">Glycosyltransferase</keyword>
<dbReference type="GO" id="GO:0097363">
    <property type="term" value="F:protein O-acetylglucosaminyltransferase activity"/>
    <property type="evidence" value="ECO:0007669"/>
    <property type="project" value="UniProtKB-EC"/>
</dbReference>